<dbReference type="PROSITE" id="PS00079">
    <property type="entry name" value="MULTICOPPER_OXIDASE1"/>
    <property type="match status" value="1"/>
</dbReference>
<dbReference type="Proteomes" id="UP000808337">
    <property type="component" value="Unassembled WGS sequence"/>
</dbReference>
<dbReference type="InterPro" id="IPR033138">
    <property type="entry name" value="Cu_oxidase_CS"/>
</dbReference>
<dbReference type="CDD" id="cd13881">
    <property type="entry name" value="CuRO_2_McoC_like"/>
    <property type="match status" value="1"/>
</dbReference>
<dbReference type="Pfam" id="PF07732">
    <property type="entry name" value="Cu-oxidase_3"/>
    <property type="match status" value="1"/>
</dbReference>
<reference evidence="6 7" key="1">
    <citation type="submission" date="2020-10" db="EMBL/GenBank/DDBJ databases">
        <title>Connecting structure to function with the recovery of over 1000 high-quality activated sludge metagenome-assembled genomes encoding full-length rRNA genes using long-read sequencing.</title>
        <authorList>
            <person name="Singleton C.M."/>
            <person name="Petriglieri F."/>
            <person name="Kristensen J.M."/>
            <person name="Kirkegaard R.H."/>
            <person name="Michaelsen T.Y."/>
            <person name="Andersen M.H."/>
            <person name="Karst S.M."/>
            <person name="Dueholm M.S."/>
            <person name="Nielsen P.H."/>
            <person name="Albertsen M."/>
        </authorList>
    </citation>
    <scope>NUCLEOTIDE SEQUENCE [LARGE SCALE GENOMIC DNA]</scope>
    <source>
        <strain evidence="6">Ribe_18-Q3-R11-54_MAXAC.273</strain>
    </source>
</reference>
<comment type="caution">
    <text evidence="6">The sequence shown here is derived from an EMBL/GenBank/DDBJ whole genome shotgun (WGS) entry which is preliminary data.</text>
</comment>
<protein>
    <submittedName>
        <fullName evidence="6">Multicopper oxidase family protein</fullName>
    </submittedName>
</protein>
<evidence type="ECO:0000259" key="3">
    <source>
        <dbReference type="Pfam" id="PF00394"/>
    </source>
</evidence>
<name>A0A9D7SZS1_9BACT</name>
<evidence type="ECO:0000313" key="6">
    <source>
        <dbReference type="EMBL" id="MBK9985191.1"/>
    </source>
</evidence>
<accession>A0A9D7SZS1</accession>
<keyword evidence="1" id="KW-0479">Metal-binding</keyword>
<dbReference type="GO" id="GO:0016491">
    <property type="term" value="F:oxidoreductase activity"/>
    <property type="evidence" value="ECO:0007669"/>
    <property type="project" value="UniProtKB-KW"/>
</dbReference>
<dbReference type="PROSITE" id="PS00080">
    <property type="entry name" value="MULTICOPPER_OXIDASE2"/>
    <property type="match status" value="1"/>
</dbReference>
<dbReference type="PANTHER" id="PTHR11709">
    <property type="entry name" value="MULTI-COPPER OXIDASE"/>
    <property type="match status" value="1"/>
</dbReference>
<dbReference type="PANTHER" id="PTHR11709:SF2">
    <property type="entry name" value="MULTICOPPER OXIDASE LPR1"/>
    <property type="match status" value="1"/>
</dbReference>
<dbReference type="InterPro" id="IPR045087">
    <property type="entry name" value="Cu-oxidase_fam"/>
</dbReference>
<dbReference type="CDD" id="cd13861">
    <property type="entry name" value="CuRO_1_CumA_like"/>
    <property type="match status" value="1"/>
</dbReference>
<dbReference type="InterPro" id="IPR002355">
    <property type="entry name" value="Cu_oxidase_Cu_BS"/>
</dbReference>
<dbReference type="GO" id="GO:0005507">
    <property type="term" value="F:copper ion binding"/>
    <property type="evidence" value="ECO:0007669"/>
    <property type="project" value="InterPro"/>
</dbReference>
<evidence type="ECO:0000259" key="5">
    <source>
        <dbReference type="Pfam" id="PF07732"/>
    </source>
</evidence>
<proteinExistence type="predicted"/>
<evidence type="ECO:0000256" key="2">
    <source>
        <dbReference type="ARBA" id="ARBA00023002"/>
    </source>
</evidence>
<evidence type="ECO:0000313" key="7">
    <source>
        <dbReference type="Proteomes" id="UP000808337"/>
    </source>
</evidence>
<evidence type="ECO:0000259" key="4">
    <source>
        <dbReference type="Pfam" id="PF07731"/>
    </source>
</evidence>
<dbReference type="EMBL" id="JADKGY010000033">
    <property type="protein sequence ID" value="MBK9985191.1"/>
    <property type="molecule type" value="Genomic_DNA"/>
</dbReference>
<keyword evidence="2" id="KW-0560">Oxidoreductase</keyword>
<dbReference type="InterPro" id="IPR011706">
    <property type="entry name" value="Cu-oxidase_C"/>
</dbReference>
<dbReference type="InterPro" id="IPR001117">
    <property type="entry name" value="Cu-oxidase_2nd"/>
</dbReference>
<evidence type="ECO:0000256" key="1">
    <source>
        <dbReference type="ARBA" id="ARBA00022723"/>
    </source>
</evidence>
<feature type="domain" description="Plastocyanin-like" evidence="3">
    <location>
        <begin position="171"/>
        <end position="248"/>
    </location>
</feature>
<organism evidence="6 7">
    <name type="scientific">Candidatus Opimibacter skivensis</name>
    <dbReference type="NCBI Taxonomy" id="2982028"/>
    <lineage>
        <taxon>Bacteria</taxon>
        <taxon>Pseudomonadati</taxon>
        <taxon>Bacteroidota</taxon>
        <taxon>Saprospiria</taxon>
        <taxon>Saprospirales</taxon>
        <taxon>Saprospiraceae</taxon>
        <taxon>Candidatus Opimibacter</taxon>
    </lineage>
</organism>
<dbReference type="AlphaFoldDB" id="A0A9D7SZS1"/>
<dbReference type="InterPro" id="IPR008972">
    <property type="entry name" value="Cupredoxin"/>
</dbReference>
<dbReference type="InterPro" id="IPR011707">
    <property type="entry name" value="Cu-oxidase-like_N"/>
</dbReference>
<sequence>MEKTPTKAIVEYNLEASEFGWEIAPGKIIQAWGFNGQLPGPTLKANVGDTMVIRVTNHLKEPTMVHWHGLRIPAVMDGTEVVQKPIEPGEVFEYRFVVPDAGTFWYHSHVNETEQMEKGMYGALIVEDQTDPVMDGEKIIVIDDMKLSAENEFTKPGWFAPRIIERHDGRQGDTLLINGQENSILDIHAGQTERWRVINASSARYFVLHLDGREFKIIGTDGGLIEHPQLVTEVLITPGERVDIAVGPFNEGETFPLESLAYNRSTFLKAKRETFATVKVGEQKHSVVFIPETLRQIEPLAKQDAAITRKVKLSVGPSLKDGMSFLVNNDVHVHDKPVLTGELQVWELANTSLMDHPFHLHGQFFQVIEEDGKAPAYMAWKDTVNLTPRSKMKIAWMPDDRKGMWMYHCHIIEHHAAGMMAHFEVK</sequence>
<dbReference type="Gene3D" id="2.60.40.420">
    <property type="entry name" value="Cupredoxins - blue copper proteins"/>
    <property type="match status" value="3"/>
</dbReference>
<dbReference type="Pfam" id="PF07731">
    <property type="entry name" value="Cu-oxidase_2"/>
    <property type="match status" value="1"/>
</dbReference>
<feature type="domain" description="Plastocyanin-like" evidence="4">
    <location>
        <begin position="338"/>
        <end position="426"/>
    </location>
</feature>
<dbReference type="Pfam" id="PF00394">
    <property type="entry name" value="Cu-oxidase"/>
    <property type="match status" value="1"/>
</dbReference>
<gene>
    <name evidence="6" type="ORF">IPP15_23020</name>
</gene>
<dbReference type="SUPFAM" id="SSF49503">
    <property type="entry name" value="Cupredoxins"/>
    <property type="match status" value="3"/>
</dbReference>
<feature type="domain" description="Plastocyanin-like" evidence="5">
    <location>
        <begin position="29"/>
        <end position="130"/>
    </location>
</feature>